<feature type="region of interest" description="Disordered" evidence="2">
    <location>
        <begin position="56"/>
        <end position="75"/>
    </location>
</feature>
<protein>
    <submittedName>
        <fullName evidence="3">Uncharacterized protein</fullName>
    </submittedName>
</protein>
<organism evidence="3 4">
    <name type="scientific">Modicella reniformis</name>
    <dbReference type="NCBI Taxonomy" id="1440133"/>
    <lineage>
        <taxon>Eukaryota</taxon>
        <taxon>Fungi</taxon>
        <taxon>Fungi incertae sedis</taxon>
        <taxon>Mucoromycota</taxon>
        <taxon>Mortierellomycotina</taxon>
        <taxon>Mortierellomycetes</taxon>
        <taxon>Mortierellales</taxon>
        <taxon>Mortierellaceae</taxon>
        <taxon>Modicella</taxon>
    </lineage>
</organism>
<evidence type="ECO:0000256" key="1">
    <source>
        <dbReference type="SAM" id="Coils"/>
    </source>
</evidence>
<feature type="coiled-coil region" evidence="1">
    <location>
        <begin position="501"/>
        <end position="528"/>
    </location>
</feature>
<reference evidence="3" key="1">
    <citation type="journal article" date="2020" name="Fungal Divers.">
        <title>Resolving the Mortierellaceae phylogeny through synthesis of multi-gene phylogenetics and phylogenomics.</title>
        <authorList>
            <person name="Vandepol N."/>
            <person name="Liber J."/>
            <person name="Desiro A."/>
            <person name="Na H."/>
            <person name="Kennedy M."/>
            <person name="Barry K."/>
            <person name="Grigoriev I.V."/>
            <person name="Miller A.N."/>
            <person name="O'Donnell K."/>
            <person name="Stajich J.E."/>
            <person name="Bonito G."/>
        </authorList>
    </citation>
    <scope>NUCLEOTIDE SEQUENCE</scope>
    <source>
        <strain evidence="3">MES-2147</strain>
    </source>
</reference>
<proteinExistence type="predicted"/>
<feature type="region of interest" description="Disordered" evidence="2">
    <location>
        <begin position="181"/>
        <end position="204"/>
    </location>
</feature>
<feature type="compositionally biased region" description="Pro residues" evidence="2">
    <location>
        <begin position="59"/>
        <end position="68"/>
    </location>
</feature>
<accession>A0A9P6IP29</accession>
<feature type="region of interest" description="Disordered" evidence="2">
    <location>
        <begin position="377"/>
        <end position="434"/>
    </location>
</feature>
<keyword evidence="4" id="KW-1185">Reference proteome</keyword>
<gene>
    <name evidence="3" type="ORF">BGZ65_012837</name>
</gene>
<dbReference type="EMBL" id="JAAAHW010009600">
    <property type="protein sequence ID" value="KAF9938435.1"/>
    <property type="molecule type" value="Genomic_DNA"/>
</dbReference>
<feature type="compositionally biased region" description="Polar residues" evidence="2">
    <location>
        <begin position="181"/>
        <end position="193"/>
    </location>
</feature>
<feature type="compositionally biased region" description="Low complexity" evidence="2">
    <location>
        <begin position="388"/>
        <end position="427"/>
    </location>
</feature>
<dbReference type="OrthoDB" id="2289096at2759"/>
<evidence type="ECO:0000313" key="3">
    <source>
        <dbReference type="EMBL" id="KAF9938435.1"/>
    </source>
</evidence>
<keyword evidence="1" id="KW-0175">Coiled coil</keyword>
<evidence type="ECO:0000256" key="2">
    <source>
        <dbReference type="SAM" id="MobiDB-lite"/>
    </source>
</evidence>
<feature type="region of interest" description="Disordered" evidence="2">
    <location>
        <begin position="244"/>
        <end position="267"/>
    </location>
</feature>
<dbReference type="Proteomes" id="UP000749646">
    <property type="component" value="Unassembled WGS sequence"/>
</dbReference>
<comment type="caution">
    <text evidence="3">The sequence shown here is derived from an EMBL/GenBank/DDBJ whole genome shotgun (WGS) entry which is preliminary data.</text>
</comment>
<evidence type="ECO:0000313" key="4">
    <source>
        <dbReference type="Proteomes" id="UP000749646"/>
    </source>
</evidence>
<dbReference type="AlphaFoldDB" id="A0A9P6IP29"/>
<sequence length="544" mass="59449">MDIKTSQKASAIRNLQPRAPAAIYNDDSDDDESGEGSLSSDYKAQHKTTLDLIDFFKNAPPPPVPTLPPVVVDEKKKRSLLQRLKARKTSGSSVGRDSNRNGGAAVPPRKTSPISISNKFGEATLPNGKKYIMLAVDPKDKDSGALAADSTAKRLSMGVLGEDSRPKRESRLNNSNFLVTTTIQGDPNTNGINDSHKRGSVGSDKRRSIIIQAGGGEGSSFSLDSTPFLLDNFALDTEFIMPSTETNPSRQQSNVLSPTTAGHTSNVLTDNVSKQGAKINPMGEEAVSKALASRIANHKAQIANGMQIESAIEGCIAAELLKAPEVVLPRPVPRKKVRHVQIQTQYCVTRPMYSQTEPIGPLVENSEMKELGTQTSSVIPAGTAEMGTSTETEPTPSSTTKTAGTKTSKETSTSTTDTSTDTQTYPSNSPPPLTAKEREEFVRLRQQNVALRVRVASLQRDLAAETRARTRTAVAMQDTREKFEMLSAVAYKKLKEMIFQRHILEMEVRELRAQVDMQAEEKEMFNQQQQHQYQDEFMISVGLE</sequence>
<feature type="region of interest" description="Disordered" evidence="2">
    <location>
        <begin position="83"/>
        <end position="120"/>
    </location>
</feature>
<name>A0A9P6IP29_9FUNG</name>
<feature type="region of interest" description="Disordered" evidence="2">
    <location>
        <begin position="1"/>
        <end position="43"/>
    </location>
</feature>